<proteinExistence type="predicted"/>
<protein>
    <submittedName>
        <fullName evidence="1">Uncharacterized protein</fullName>
    </submittedName>
</protein>
<evidence type="ECO:0000313" key="2">
    <source>
        <dbReference type="Proteomes" id="UP000289952"/>
    </source>
</evidence>
<accession>A0A449AEI0</accession>
<sequence length="48" mass="5453">MPLIFVAASPVQQTQFQNEVKLPSSSLNDTQKLKDYLVNLVFEDNIDN</sequence>
<reference evidence="1 2" key="1">
    <citation type="submission" date="2019-01" db="EMBL/GenBank/DDBJ databases">
        <authorList>
            <consortium name="Pathogen Informatics"/>
        </authorList>
    </citation>
    <scope>NUCLEOTIDE SEQUENCE [LARGE SCALE GENOMIC DNA]</scope>
    <source>
        <strain evidence="1 2">NCTC10118</strain>
    </source>
</reference>
<gene>
    <name evidence="1" type="ORF">NCTC10118_00443</name>
</gene>
<dbReference type="EMBL" id="LR214972">
    <property type="protein sequence ID" value="VEU63392.1"/>
    <property type="molecule type" value="Genomic_DNA"/>
</dbReference>
<dbReference type="RefSeq" id="WP_165001842.1">
    <property type="nucleotide sequence ID" value="NZ_LR214972.1"/>
</dbReference>
<dbReference type="AlphaFoldDB" id="A0A449AEI0"/>
<keyword evidence="2" id="KW-1185">Reference proteome</keyword>
<organism evidence="1 2">
    <name type="scientific">Mycoplasmopsis bovirhinis</name>
    <dbReference type="NCBI Taxonomy" id="29553"/>
    <lineage>
        <taxon>Bacteria</taxon>
        <taxon>Bacillati</taxon>
        <taxon>Mycoplasmatota</taxon>
        <taxon>Mycoplasmoidales</taxon>
        <taxon>Metamycoplasmataceae</taxon>
        <taxon>Mycoplasmopsis</taxon>
    </lineage>
</organism>
<dbReference type="Proteomes" id="UP000289952">
    <property type="component" value="Chromosome"/>
</dbReference>
<evidence type="ECO:0000313" key="1">
    <source>
        <dbReference type="EMBL" id="VEU63392.1"/>
    </source>
</evidence>
<name>A0A449AEI0_9BACT</name>